<feature type="transmembrane region" description="Helical" evidence="7">
    <location>
        <begin position="507"/>
        <end position="526"/>
    </location>
</feature>
<organism evidence="11">
    <name type="scientific">Thrips palmi</name>
    <name type="common">Melon thrips</name>
    <dbReference type="NCBI Taxonomy" id="161013"/>
    <lineage>
        <taxon>Eukaryota</taxon>
        <taxon>Metazoa</taxon>
        <taxon>Ecdysozoa</taxon>
        <taxon>Arthropoda</taxon>
        <taxon>Hexapoda</taxon>
        <taxon>Insecta</taxon>
        <taxon>Pterygota</taxon>
        <taxon>Neoptera</taxon>
        <taxon>Paraneoptera</taxon>
        <taxon>Thysanoptera</taxon>
        <taxon>Terebrantia</taxon>
        <taxon>Thripoidea</taxon>
        <taxon>Thripidae</taxon>
        <taxon>Thrips</taxon>
    </lineage>
</organism>
<keyword evidence="5 7" id="KW-0472">Membrane</keyword>
<evidence type="ECO:0000313" key="11">
    <source>
        <dbReference type="RefSeq" id="XP_034233640.1"/>
    </source>
</evidence>
<dbReference type="RefSeq" id="XP_034233641.1">
    <property type="nucleotide sequence ID" value="XM_034377750.1"/>
</dbReference>
<evidence type="ECO:0000256" key="2">
    <source>
        <dbReference type="ARBA" id="ARBA00022448"/>
    </source>
</evidence>
<feature type="transmembrane region" description="Helical" evidence="7">
    <location>
        <begin position="388"/>
        <end position="406"/>
    </location>
</feature>
<evidence type="ECO:0000313" key="15">
    <source>
        <dbReference type="RefSeq" id="XP_034233644.1"/>
    </source>
</evidence>
<evidence type="ECO:0000256" key="5">
    <source>
        <dbReference type="ARBA" id="ARBA00023136"/>
    </source>
</evidence>
<feature type="transmembrane region" description="Helical" evidence="7">
    <location>
        <begin position="283"/>
        <end position="305"/>
    </location>
</feature>
<dbReference type="Gene3D" id="1.20.1250.20">
    <property type="entry name" value="MFS general substrate transporter like domains"/>
    <property type="match status" value="1"/>
</dbReference>
<feature type="transmembrane region" description="Helical" evidence="7">
    <location>
        <begin position="98"/>
        <end position="119"/>
    </location>
</feature>
<dbReference type="PROSITE" id="PS50850">
    <property type="entry name" value="MFS"/>
    <property type="match status" value="1"/>
</dbReference>
<dbReference type="RefSeq" id="XP_034233639.1">
    <property type="nucleotide sequence ID" value="XM_034377748.1"/>
</dbReference>
<dbReference type="InterPro" id="IPR036259">
    <property type="entry name" value="MFS_trans_sf"/>
</dbReference>
<feature type="compositionally biased region" description="Polar residues" evidence="6">
    <location>
        <begin position="1"/>
        <end position="16"/>
    </location>
</feature>
<dbReference type="SUPFAM" id="SSF103473">
    <property type="entry name" value="MFS general substrate transporter"/>
    <property type="match status" value="1"/>
</dbReference>
<dbReference type="FunFam" id="1.20.1250.20:FF:000223">
    <property type="entry name" value="Major facilitator superfamily domain-containing protein"/>
    <property type="match status" value="1"/>
</dbReference>
<dbReference type="OrthoDB" id="196650at2759"/>
<feature type="transmembrane region" description="Helical" evidence="7">
    <location>
        <begin position="356"/>
        <end position="376"/>
    </location>
</feature>
<keyword evidence="2" id="KW-0813">Transport</keyword>
<dbReference type="InterPro" id="IPR011701">
    <property type="entry name" value="MFS"/>
</dbReference>
<name>A0A6P8YA83_THRPL</name>
<feature type="domain" description="Major facilitator superfamily (MFS) profile" evidence="8">
    <location>
        <begin position="97"/>
        <end position="527"/>
    </location>
</feature>
<feature type="region of interest" description="Disordered" evidence="6">
    <location>
        <begin position="1"/>
        <end position="28"/>
    </location>
</feature>
<feature type="transmembrane region" description="Helical" evidence="7">
    <location>
        <begin position="213"/>
        <end position="236"/>
    </location>
</feature>
<dbReference type="GO" id="GO:0022857">
    <property type="term" value="F:transmembrane transporter activity"/>
    <property type="evidence" value="ECO:0007669"/>
    <property type="project" value="InterPro"/>
</dbReference>
<evidence type="ECO:0000313" key="13">
    <source>
        <dbReference type="RefSeq" id="XP_034233642.1"/>
    </source>
</evidence>
<sequence length="527" mass="56945">MVQTRSSSRASSNPTANGGYANGASTNGVSTFKKSASSLTATSKMKADNLSNGNNLTKRTFSKDQHLTETVNGKANGTAKKAEDETDSCQNEKTHPMVYVVFVSLLLDLLAFTMILPLFPSLLDHYHKNDGPDGLYQRILQIVKYFQNFVGAPDQFNSVLFGGFLGSMFSYLQFVASPVVGGLSDVYGRKAVLVTCLVGIASSYALWAVSHSFLLFVLARFIGGLSKGNVSLSMSIMADVSSNKARGVGMALVGIAFSVGFIVGPVIGAVFSKWAQAQTGAWFVWPAMFALSLSVADILFVAVCFKETLPKEKRATSVASSLSQAASYIFILDLFRFSAVKNLPTKDLKELQRLGVVYFIYLFLYSGLEFTLTFLTHHKFAYTRMQQGWMFFAIGLTMAVLQGSFVRRVPPSRTKSTAVLGLLLIIPSFVCVGLATTSFLLYVGVFLFAVSTSMVVPCMTTLVSRLGADHQKGTVMGIFRSLGALARAAGPIVASCAYWSVGSSTTYLVGGALLTVPWFMLKRSLLE</sequence>
<feature type="transmembrane region" description="Helical" evidence="7">
    <location>
        <begin position="248"/>
        <end position="271"/>
    </location>
</feature>
<evidence type="ECO:0000313" key="9">
    <source>
        <dbReference type="Proteomes" id="UP000515158"/>
    </source>
</evidence>
<dbReference type="Pfam" id="PF07690">
    <property type="entry name" value="MFS_1"/>
    <property type="match status" value="1"/>
</dbReference>
<evidence type="ECO:0000256" key="3">
    <source>
        <dbReference type="ARBA" id="ARBA00022692"/>
    </source>
</evidence>
<feature type="transmembrane region" description="Helical" evidence="7">
    <location>
        <begin position="441"/>
        <end position="463"/>
    </location>
</feature>
<dbReference type="AlphaFoldDB" id="A0A6P8YA83"/>
<feature type="region of interest" description="Disordered" evidence="6">
    <location>
        <begin position="43"/>
        <end position="89"/>
    </location>
</feature>
<evidence type="ECO:0000259" key="8">
    <source>
        <dbReference type="PROSITE" id="PS50850"/>
    </source>
</evidence>
<feature type="transmembrane region" description="Helical" evidence="7">
    <location>
        <begin position="159"/>
        <end position="179"/>
    </location>
</feature>
<dbReference type="GO" id="GO:0031526">
    <property type="term" value="C:brush border membrane"/>
    <property type="evidence" value="ECO:0007669"/>
    <property type="project" value="TreeGrafter"/>
</dbReference>
<evidence type="ECO:0000256" key="1">
    <source>
        <dbReference type="ARBA" id="ARBA00004141"/>
    </source>
</evidence>
<dbReference type="RefSeq" id="XP_034233644.1">
    <property type="nucleotide sequence ID" value="XM_034377753.1"/>
</dbReference>
<evidence type="ECO:0000256" key="7">
    <source>
        <dbReference type="SAM" id="Phobius"/>
    </source>
</evidence>
<evidence type="ECO:0000256" key="4">
    <source>
        <dbReference type="ARBA" id="ARBA00022989"/>
    </source>
</evidence>
<dbReference type="CDD" id="cd17389">
    <property type="entry name" value="MFS_MFSD10"/>
    <property type="match status" value="1"/>
</dbReference>
<dbReference type="PROSITE" id="PS00216">
    <property type="entry name" value="SUGAR_TRANSPORT_1"/>
    <property type="match status" value="1"/>
</dbReference>
<dbReference type="InterPro" id="IPR020846">
    <property type="entry name" value="MFS_dom"/>
</dbReference>
<gene>
    <name evidence="10 11 12 13 14 15" type="primary">LOC117640827</name>
</gene>
<dbReference type="RefSeq" id="XP_034233642.1">
    <property type="nucleotide sequence ID" value="XM_034377751.1"/>
</dbReference>
<evidence type="ECO:0000313" key="12">
    <source>
        <dbReference type="RefSeq" id="XP_034233641.1"/>
    </source>
</evidence>
<evidence type="ECO:0000313" key="14">
    <source>
        <dbReference type="RefSeq" id="XP_034233643.1"/>
    </source>
</evidence>
<accession>A0A6P8YA83</accession>
<dbReference type="RefSeq" id="XP_034233640.1">
    <property type="nucleotide sequence ID" value="XM_034377749.1"/>
</dbReference>
<dbReference type="CTD" id="42500"/>
<evidence type="ECO:0000256" key="6">
    <source>
        <dbReference type="SAM" id="MobiDB-lite"/>
    </source>
</evidence>
<dbReference type="InterPro" id="IPR005829">
    <property type="entry name" value="Sugar_transporter_CS"/>
</dbReference>
<dbReference type="KEGG" id="tpal:117640827"/>
<proteinExistence type="predicted"/>
<comment type="subcellular location">
    <subcellularLocation>
        <location evidence="1">Membrane</location>
        <topology evidence="1">Multi-pass membrane protein</topology>
    </subcellularLocation>
</comment>
<protein>
    <submittedName>
        <fullName evidence="10 11">Major facilitator superfamily domain-containing protein 10</fullName>
    </submittedName>
</protein>
<keyword evidence="4 7" id="KW-1133">Transmembrane helix</keyword>
<dbReference type="PANTHER" id="PTHR23504:SF31">
    <property type="entry name" value="MAJOR FACILITATOR SUPERFAMILY DOMAIN-CONTAINING PROTEIN 10"/>
    <property type="match status" value="1"/>
</dbReference>
<feature type="transmembrane region" description="Helical" evidence="7">
    <location>
        <begin position="191"/>
        <end position="207"/>
    </location>
</feature>
<dbReference type="GeneID" id="117640827"/>
<evidence type="ECO:0000313" key="10">
    <source>
        <dbReference type="RefSeq" id="XP_034233639.1"/>
    </source>
</evidence>
<keyword evidence="9" id="KW-1185">Reference proteome</keyword>
<feature type="compositionally biased region" description="Polar residues" evidence="6">
    <location>
        <begin position="49"/>
        <end position="59"/>
    </location>
</feature>
<keyword evidence="3 7" id="KW-0812">Transmembrane</keyword>
<feature type="transmembrane region" description="Helical" evidence="7">
    <location>
        <begin position="418"/>
        <end position="435"/>
    </location>
</feature>
<dbReference type="PANTHER" id="PTHR23504">
    <property type="entry name" value="MAJOR FACILITATOR SUPERFAMILY DOMAIN-CONTAINING PROTEIN 10"/>
    <property type="match status" value="1"/>
</dbReference>
<dbReference type="RefSeq" id="XP_034233643.1">
    <property type="nucleotide sequence ID" value="XM_034377752.1"/>
</dbReference>
<dbReference type="Proteomes" id="UP000515158">
    <property type="component" value="Unplaced"/>
</dbReference>
<reference evidence="10 11" key="1">
    <citation type="submission" date="2025-04" db="UniProtKB">
        <authorList>
            <consortium name="RefSeq"/>
        </authorList>
    </citation>
    <scope>IDENTIFICATION</scope>
    <source>
        <tissue evidence="10 11">Total insect</tissue>
    </source>
</reference>